<name>A0ABQ0CAN7_9PROT</name>
<gene>
    <name evidence="2" type="ORF">SIID45300_02288</name>
</gene>
<dbReference type="Proteomes" id="UP001628193">
    <property type="component" value="Unassembled WGS sequence"/>
</dbReference>
<protein>
    <recommendedName>
        <fullName evidence="1">HTH cro/C1-type domain-containing protein</fullName>
    </recommendedName>
</protein>
<sequence>MAGNPAFGKRIRDLREAKKASDPSFSLRQFAQAVGISATFVSKIENGEFDPPAVDKIKRMAVLLEIDPDELLALAGKVDPELPEIIREQPKAMADFLRTARDLNLGSNEITALTRLIREYGAKKPPEEPA</sequence>
<evidence type="ECO:0000313" key="2">
    <source>
        <dbReference type="EMBL" id="GAB0057954.1"/>
    </source>
</evidence>
<dbReference type="CDD" id="cd00093">
    <property type="entry name" value="HTH_XRE"/>
    <property type="match status" value="1"/>
</dbReference>
<dbReference type="SMART" id="SM00530">
    <property type="entry name" value="HTH_XRE"/>
    <property type="match status" value="1"/>
</dbReference>
<evidence type="ECO:0000313" key="3">
    <source>
        <dbReference type="Proteomes" id="UP001628193"/>
    </source>
</evidence>
<keyword evidence="3" id="KW-1185">Reference proteome</keyword>
<reference evidence="2 3" key="1">
    <citation type="submission" date="2024-05" db="EMBL/GenBank/DDBJ databases">
        <authorList>
            <consortium name="Candidatus Magnetaquicoccaceae bacterium FCR-1 genome sequencing consortium"/>
            <person name="Shimoshige H."/>
            <person name="Shimamura S."/>
            <person name="Taoka A."/>
            <person name="Kobayashi H."/>
            <person name="Maekawa T."/>
        </authorList>
    </citation>
    <scope>NUCLEOTIDE SEQUENCE [LARGE SCALE GENOMIC DNA]</scope>
    <source>
        <strain evidence="2 3">FCR-1</strain>
    </source>
</reference>
<feature type="domain" description="HTH cro/C1-type" evidence="1">
    <location>
        <begin position="11"/>
        <end position="71"/>
    </location>
</feature>
<evidence type="ECO:0000259" key="1">
    <source>
        <dbReference type="PROSITE" id="PS50943"/>
    </source>
</evidence>
<dbReference type="InterPro" id="IPR001387">
    <property type="entry name" value="Cro/C1-type_HTH"/>
</dbReference>
<accession>A0ABQ0CAN7</accession>
<dbReference type="InterPro" id="IPR010982">
    <property type="entry name" value="Lambda_DNA-bd_dom_sf"/>
</dbReference>
<proteinExistence type="predicted"/>
<organism evidence="2 3">
    <name type="scientific">Candidatus Magnetaquiglobus chichijimensis</name>
    <dbReference type="NCBI Taxonomy" id="3141448"/>
    <lineage>
        <taxon>Bacteria</taxon>
        <taxon>Pseudomonadati</taxon>
        <taxon>Pseudomonadota</taxon>
        <taxon>Magnetococcia</taxon>
        <taxon>Magnetococcales</taxon>
        <taxon>Candidatus Magnetaquicoccaceae</taxon>
        <taxon>Candidatus Magnetaquiglobus</taxon>
    </lineage>
</organism>
<dbReference type="PROSITE" id="PS50943">
    <property type="entry name" value="HTH_CROC1"/>
    <property type="match status" value="1"/>
</dbReference>
<dbReference type="Pfam" id="PF13560">
    <property type="entry name" value="HTH_31"/>
    <property type="match status" value="1"/>
</dbReference>
<dbReference type="EMBL" id="BAAFGK010000004">
    <property type="protein sequence ID" value="GAB0057954.1"/>
    <property type="molecule type" value="Genomic_DNA"/>
</dbReference>
<reference evidence="2 3" key="2">
    <citation type="submission" date="2024-09" db="EMBL/GenBank/DDBJ databases">
        <title>Draft genome sequence of Candidatus Magnetaquicoccaceae bacterium FCR-1.</title>
        <authorList>
            <person name="Shimoshige H."/>
            <person name="Shimamura S."/>
            <person name="Taoka A."/>
            <person name="Kobayashi H."/>
            <person name="Maekawa T."/>
        </authorList>
    </citation>
    <scope>NUCLEOTIDE SEQUENCE [LARGE SCALE GENOMIC DNA]</scope>
    <source>
        <strain evidence="2 3">FCR-1</strain>
    </source>
</reference>
<dbReference type="SUPFAM" id="SSF47413">
    <property type="entry name" value="lambda repressor-like DNA-binding domains"/>
    <property type="match status" value="1"/>
</dbReference>
<dbReference type="RefSeq" id="WP_420905637.1">
    <property type="nucleotide sequence ID" value="NZ_BAAFGK010000004.1"/>
</dbReference>
<comment type="caution">
    <text evidence="2">The sequence shown here is derived from an EMBL/GenBank/DDBJ whole genome shotgun (WGS) entry which is preliminary data.</text>
</comment>
<dbReference type="Gene3D" id="1.10.260.40">
    <property type="entry name" value="lambda repressor-like DNA-binding domains"/>
    <property type="match status" value="1"/>
</dbReference>